<keyword evidence="1" id="KW-1133">Transmembrane helix</keyword>
<proteinExistence type="predicted"/>
<name>A0A6C7ECA9_ILUCY</name>
<evidence type="ECO:0000313" key="2">
    <source>
        <dbReference type="EMBL" id="BAN02775.1"/>
    </source>
</evidence>
<reference evidence="2 3" key="1">
    <citation type="journal article" date="2013" name="Int. J. Syst. Evol. Microbiol.">
        <title>Ilumatobacter nonamiense sp. nov. and Ilumatobacter coccineum sp. nov., isolated from seashore sand.</title>
        <authorList>
            <person name="Matsumoto A."/>
            <person name="Kasai H."/>
            <person name="Matsuo Y."/>
            <person name="Shizuri Y."/>
            <person name="Ichikawa N."/>
            <person name="Fujita N."/>
            <person name="Omura S."/>
            <person name="Takahashi Y."/>
        </authorList>
    </citation>
    <scope>NUCLEOTIDE SEQUENCE [LARGE SCALE GENOMIC DNA]</scope>
    <source>
        <strain evidence="3">NBRC 103263 / KCTC 29153 / YM16-304</strain>
    </source>
</reference>
<dbReference type="EMBL" id="AP012057">
    <property type="protein sequence ID" value="BAN02775.1"/>
    <property type="molecule type" value="Genomic_DNA"/>
</dbReference>
<feature type="transmembrane region" description="Helical" evidence="1">
    <location>
        <begin position="29"/>
        <end position="49"/>
    </location>
</feature>
<dbReference type="KEGG" id="aym:YM304_24610"/>
<evidence type="ECO:0000313" key="3">
    <source>
        <dbReference type="Proteomes" id="UP000011863"/>
    </source>
</evidence>
<protein>
    <submittedName>
        <fullName evidence="2">Uncharacterized protein</fullName>
    </submittedName>
</protein>
<gene>
    <name evidence="2" type="ORF">YM304_24610</name>
</gene>
<keyword evidence="3" id="KW-1185">Reference proteome</keyword>
<sequence>MVTPDEQLETASDRYGLEPRVKGITPFRVLFPIGAILFISFWTWALFFASKTAVNKVDDETWGPRAEAICAPVKQQLRELELQASSDLDVRADLVMESTGLLEQMIDEVTAVMPSDEKGQSIVPDWEADYRTLIADRYAYAEQLRAGDDGPFTETAVNNIPITERIETFAGDNDMPSCSPPRKGVLN</sequence>
<keyword evidence="1" id="KW-0472">Membrane</keyword>
<keyword evidence="1" id="KW-0812">Transmembrane</keyword>
<accession>A0A6C7ECA9</accession>
<dbReference type="Proteomes" id="UP000011863">
    <property type="component" value="Chromosome"/>
</dbReference>
<evidence type="ECO:0000256" key="1">
    <source>
        <dbReference type="SAM" id="Phobius"/>
    </source>
</evidence>
<organism evidence="2 3">
    <name type="scientific">Ilumatobacter coccineus (strain NBRC 103263 / KCTC 29153 / YM16-304)</name>
    <dbReference type="NCBI Taxonomy" id="1313172"/>
    <lineage>
        <taxon>Bacteria</taxon>
        <taxon>Bacillati</taxon>
        <taxon>Actinomycetota</taxon>
        <taxon>Acidimicrobiia</taxon>
        <taxon>Acidimicrobiales</taxon>
        <taxon>Ilumatobacteraceae</taxon>
        <taxon>Ilumatobacter</taxon>
    </lineage>
</organism>
<dbReference type="AlphaFoldDB" id="A0A6C7ECA9"/>